<dbReference type="RefSeq" id="WP_147931979.1">
    <property type="nucleotide sequence ID" value="NZ_VOXD01000030.1"/>
</dbReference>
<comment type="caution">
    <text evidence="5">The sequence shown here is derived from an EMBL/GenBank/DDBJ whole genome shotgun (WGS) entry which is preliminary data.</text>
</comment>
<evidence type="ECO:0000256" key="1">
    <source>
        <dbReference type="ARBA" id="ARBA00007261"/>
    </source>
</evidence>
<reference evidence="5 6" key="1">
    <citation type="submission" date="2019-08" db="EMBL/GenBank/DDBJ databases">
        <title>Lewinella sp. strain SSH13 Genome sequencing and assembly.</title>
        <authorList>
            <person name="Kim I."/>
        </authorList>
    </citation>
    <scope>NUCLEOTIDE SEQUENCE [LARGE SCALE GENOMIC DNA]</scope>
    <source>
        <strain evidence="5 6">SSH13</strain>
    </source>
</reference>
<evidence type="ECO:0000313" key="5">
    <source>
        <dbReference type="EMBL" id="TXF87868.1"/>
    </source>
</evidence>
<evidence type="ECO:0000259" key="4">
    <source>
        <dbReference type="Pfam" id="PF05193"/>
    </source>
</evidence>
<dbReference type="AlphaFoldDB" id="A0A5C7FEE2"/>
<dbReference type="InterPro" id="IPR011765">
    <property type="entry name" value="Pept_M16_N"/>
</dbReference>
<name>A0A5C7FEE2_9BACT</name>
<accession>A0A5C7FEE2</accession>
<feature type="signal peptide" evidence="2">
    <location>
        <begin position="1"/>
        <end position="21"/>
    </location>
</feature>
<keyword evidence="2" id="KW-0732">Signal</keyword>
<comment type="similarity">
    <text evidence="1">Belongs to the peptidase M16 family.</text>
</comment>
<proteinExistence type="inferred from homology"/>
<dbReference type="PANTHER" id="PTHR11851:SF49">
    <property type="entry name" value="MITOCHONDRIAL-PROCESSING PEPTIDASE SUBUNIT ALPHA"/>
    <property type="match status" value="1"/>
</dbReference>
<dbReference type="Gene3D" id="3.30.830.10">
    <property type="entry name" value="Metalloenzyme, LuxS/M16 peptidase-like"/>
    <property type="match status" value="2"/>
</dbReference>
<dbReference type="Pfam" id="PF00675">
    <property type="entry name" value="Peptidase_M16"/>
    <property type="match status" value="1"/>
</dbReference>
<sequence length="442" mass="49868">MLFKKTGALFSLCLLALGLSAQTNIDFTKYTLDNGLKVILHQDATAPIVAVSIMYEVGGKDSFEGRTGFAHFFEHLLFEGSKNIKRGEYAKYVEDAGGVLNANTSQDRTYYYELLPSNKLELGLWLESERLLHAVVDQEGVETQRSVVKEERRQRMDNQPYGSLQYELFRRGFKEHPYKDPNIGYMEDLNGAQEADYKRFYETYYVPNNAILSIAGDIDIDETKALIEKYFAGIPRGKEVPRVSTVEPALGGEIRDTVYDSKAPLPAVVMGYRTPALTHPDYYAISMLNKVMSQGQSSRLNKVLVDEKQVAVQVGSFPSGSQDPGISMAFAVLKPGGDLQKAEMIFDQEVEKVQTELISEKEFQKLRNQVEADAISGYGTMAGIAESLANYEMYQGDANLINNETERYLDVTREDIRRVAKQYYSKNNRVILYWMPGEKPSK</sequence>
<organism evidence="5 6">
    <name type="scientific">Neolewinella aurantiaca</name>
    <dbReference type="NCBI Taxonomy" id="2602767"/>
    <lineage>
        <taxon>Bacteria</taxon>
        <taxon>Pseudomonadati</taxon>
        <taxon>Bacteroidota</taxon>
        <taxon>Saprospiria</taxon>
        <taxon>Saprospirales</taxon>
        <taxon>Lewinellaceae</taxon>
        <taxon>Neolewinella</taxon>
    </lineage>
</organism>
<gene>
    <name evidence="5" type="ORF">FUA23_17055</name>
</gene>
<dbReference type="Pfam" id="PF05193">
    <property type="entry name" value="Peptidase_M16_C"/>
    <property type="match status" value="1"/>
</dbReference>
<dbReference type="GO" id="GO:0046872">
    <property type="term" value="F:metal ion binding"/>
    <property type="evidence" value="ECO:0007669"/>
    <property type="project" value="InterPro"/>
</dbReference>
<dbReference type="PANTHER" id="PTHR11851">
    <property type="entry name" value="METALLOPROTEASE"/>
    <property type="match status" value="1"/>
</dbReference>
<dbReference type="InterPro" id="IPR011249">
    <property type="entry name" value="Metalloenz_LuxS/M16"/>
</dbReference>
<evidence type="ECO:0000313" key="6">
    <source>
        <dbReference type="Proteomes" id="UP000321907"/>
    </source>
</evidence>
<dbReference type="SUPFAM" id="SSF63411">
    <property type="entry name" value="LuxS/MPP-like metallohydrolase"/>
    <property type="match status" value="2"/>
</dbReference>
<dbReference type="InterPro" id="IPR050361">
    <property type="entry name" value="MPP/UQCRC_Complex"/>
</dbReference>
<protein>
    <submittedName>
        <fullName evidence="5">Insulinase family protein</fullName>
    </submittedName>
</protein>
<dbReference type="OrthoDB" id="9811314at2"/>
<feature type="chain" id="PRO_5022693807" evidence="2">
    <location>
        <begin position="22"/>
        <end position="442"/>
    </location>
</feature>
<dbReference type="EMBL" id="VOXD01000030">
    <property type="protein sequence ID" value="TXF87868.1"/>
    <property type="molecule type" value="Genomic_DNA"/>
</dbReference>
<feature type="domain" description="Peptidase M16 N-terminal" evidence="3">
    <location>
        <begin position="37"/>
        <end position="180"/>
    </location>
</feature>
<keyword evidence="6" id="KW-1185">Reference proteome</keyword>
<feature type="domain" description="Peptidase M16 C-terminal" evidence="4">
    <location>
        <begin position="196"/>
        <end position="369"/>
    </location>
</feature>
<dbReference type="InterPro" id="IPR007863">
    <property type="entry name" value="Peptidase_M16_C"/>
</dbReference>
<dbReference type="Proteomes" id="UP000321907">
    <property type="component" value="Unassembled WGS sequence"/>
</dbReference>
<evidence type="ECO:0000256" key="2">
    <source>
        <dbReference type="SAM" id="SignalP"/>
    </source>
</evidence>
<evidence type="ECO:0000259" key="3">
    <source>
        <dbReference type="Pfam" id="PF00675"/>
    </source>
</evidence>